<dbReference type="RefSeq" id="XP_034098648.1">
    <property type="nucleotide sequence ID" value="XM_034242757.2"/>
</dbReference>
<dbReference type="InterPro" id="IPR050914">
    <property type="entry name" value="snRNP_SmB/NAA38-like"/>
</dbReference>
<dbReference type="Gene3D" id="2.30.30.100">
    <property type="match status" value="1"/>
</dbReference>
<dbReference type="PROSITE" id="PS52002">
    <property type="entry name" value="SM"/>
    <property type="match status" value="1"/>
</dbReference>
<dbReference type="GO" id="GO:0031417">
    <property type="term" value="C:NatC complex"/>
    <property type="evidence" value="ECO:0007669"/>
    <property type="project" value="InterPro"/>
</dbReference>
<dbReference type="InterPro" id="IPR047575">
    <property type="entry name" value="Sm"/>
</dbReference>
<sequence>MSELSISGSQVQLQPPPQVQPQTASPVVEPFRITTNAPQMSDVNLTPGRRKLQKWLGRVLRIVITDGRVLVGFFNCTDRDANIVLSMCAEYLVEGQEPRLLGNVMVAKKHIVSLNIDEPTPSSSLLAQ</sequence>
<accession>A0A6P8WH94</accession>
<name>A0A6P8WH94_DROAB</name>
<organism evidence="4 5">
    <name type="scientific">Drosophila albomicans</name>
    <name type="common">Fruit fly</name>
    <dbReference type="NCBI Taxonomy" id="7291"/>
    <lineage>
        <taxon>Eukaryota</taxon>
        <taxon>Metazoa</taxon>
        <taxon>Ecdysozoa</taxon>
        <taxon>Arthropoda</taxon>
        <taxon>Hexapoda</taxon>
        <taxon>Insecta</taxon>
        <taxon>Pterygota</taxon>
        <taxon>Neoptera</taxon>
        <taxon>Endopterygota</taxon>
        <taxon>Diptera</taxon>
        <taxon>Brachycera</taxon>
        <taxon>Muscomorpha</taxon>
        <taxon>Ephydroidea</taxon>
        <taxon>Drosophilidae</taxon>
        <taxon>Drosophila</taxon>
    </lineage>
</organism>
<gene>
    <name evidence="5" type="primary">LOC117564107</name>
</gene>
<dbReference type="InterPro" id="IPR001163">
    <property type="entry name" value="Sm_dom_euk/arc"/>
</dbReference>
<protein>
    <submittedName>
        <fullName evidence="5">N-alpha-acetyltransferase 38-B, NatC auxiliary subunit</fullName>
    </submittedName>
</protein>
<dbReference type="GO" id="GO:0003723">
    <property type="term" value="F:RNA binding"/>
    <property type="evidence" value="ECO:0007669"/>
    <property type="project" value="InterPro"/>
</dbReference>
<evidence type="ECO:0000259" key="3">
    <source>
        <dbReference type="PROSITE" id="PS52002"/>
    </source>
</evidence>
<dbReference type="InterPro" id="IPR034110">
    <property type="entry name" value="LSMD1_Sm"/>
</dbReference>
<dbReference type="CDD" id="cd06168">
    <property type="entry name" value="LSMD1"/>
    <property type="match status" value="1"/>
</dbReference>
<evidence type="ECO:0000313" key="4">
    <source>
        <dbReference type="Proteomes" id="UP000515160"/>
    </source>
</evidence>
<dbReference type="GeneID" id="117564107"/>
<dbReference type="InterPro" id="IPR010920">
    <property type="entry name" value="LSM_dom_sf"/>
</dbReference>
<dbReference type="SUPFAM" id="SSF50182">
    <property type="entry name" value="Sm-like ribonucleoproteins"/>
    <property type="match status" value="1"/>
</dbReference>
<feature type="domain" description="Sm" evidence="3">
    <location>
        <begin position="47"/>
        <end position="120"/>
    </location>
</feature>
<reference evidence="5" key="1">
    <citation type="submission" date="2025-08" db="UniProtKB">
        <authorList>
            <consortium name="RefSeq"/>
        </authorList>
    </citation>
    <scope>IDENTIFICATION</scope>
    <source>
        <strain evidence="5">15112-1751.03</strain>
        <tissue evidence="5">Whole Adult</tissue>
    </source>
</reference>
<dbReference type="Pfam" id="PF01423">
    <property type="entry name" value="LSM"/>
    <property type="match status" value="1"/>
</dbReference>
<dbReference type="PANTHER" id="PTHR10701">
    <property type="entry name" value="SMALL NUCLEAR RIBONUCLEOPROTEIN-ASSOCIATED PROTEIN B AND N"/>
    <property type="match status" value="1"/>
</dbReference>
<dbReference type="CTD" id="319043"/>
<evidence type="ECO:0000256" key="2">
    <source>
        <dbReference type="SAM" id="MobiDB-lite"/>
    </source>
</evidence>
<dbReference type="AlphaFoldDB" id="A0A6P8WH94"/>
<feature type="region of interest" description="Disordered" evidence="2">
    <location>
        <begin position="1"/>
        <end position="26"/>
    </location>
</feature>
<comment type="similarity">
    <text evidence="1">Belongs to the snRNP Sm proteins family.</text>
</comment>
<evidence type="ECO:0000256" key="1">
    <source>
        <dbReference type="ARBA" id="ARBA00006850"/>
    </source>
</evidence>
<dbReference type="Proteomes" id="UP000515160">
    <property type="component" value="Chromosome 2L"/>
</dbReference>
<keyword evidence="4" id="KW-1185">Reference proteome</keyword>
<evidence type="ECO:0000313" key="5">
    <source>
        <dbReference type="RefSeq" id="XP_034098648.1"/>
    </source>
</evidence>
<proteinExistence type="inferred from homology"/>
<dbReference type="PANTHER" id="PTHR10701:SF5">
    <property type="entry name" value="N-ALPHA-ACETYLTRANSFERASE 38, NATC AUXILIARY SUBUNIT"/>
    <property type="match status" value="1"/>
</dbReference>
<dbReference type="SMART" id="SM00651">
    <property type="entry name" value="Sm"/>
    <property type="match status" value="1"/>
</dbReference>
<dbReference type="OrthoDB" id="368909at2759"/>